<gene>
    <name evidence="6 9" type="primary">minC</name>
    <name evidence="9" type="ORF">FA727_11250</name>
</gene>
<dbReference type="InterPro" id="IPR016098">
    <property type="entry name" value="CAP/MinC_C"/>
</dbReference>
<dbReference type="GO" id="GO:1901891">
    <property type="term" value="P:regulation of cell septum assembly"/>
    <property type="evidence" value="ECO:0007669"/>
    <property type="project" value="InterPro"/>
</dbReference>
<evidence type="ECO:0000313" key="9">
    <source>
        <dbReference type="EMBL" id="TKC20079.1"/>
    </source>
</evidence>
<accession>A0A4U1DBR4</accession>
<evidence type="ECO:0000256" key="4">
    <source>
        <dbReference type="ARBA" id="ARBA00023306"/>
    </source>
</evidence>
<dbReference type="NCBIfam" id="TIGR01222">
    <property type="entry name" value="minC"/>
    <property type="match status" value="1"/>
</dbReference>
<dbReference type="EMBL" id="SWBM01000001">
    <property type="protein sequence ID" value="TKC20079.1"/>
    <property type="molecule type" value="Genomic_DNA"/>
</dbReference>
<dbReference type="RefSeq" id="WP_136830965.1">
    <property type="nucleotide sequence ID" value="NZ_SWBM01000001.1"/>
</dbReference>
<dbReference type="HAMAP" id="MF_00267">
    <property type="entry name" value="MinC"/>
    <property type="match status" value="1"/>
</dbReference>
<keyword evidence="2 6" id="KW-0132">Cell division</keyword>
<comment type="caution">
    <text evidence="9">The sequence shown here is derived from an EMBL/GenBank/DDBJ whole genome shotgun (WGS) entry which is preliminary data.</text>
</comment>
<feature type="domain" description="Septum formation inhibitor MinC C-terminal" evidence="7">
    <location>
        <begin position="106"/>
        <end position="206"/>
    </location>
</feature>
<dbReference type="InterPro" id="IPR013033">
    <property type="entry name" value="MinC"/>
</dbReference>
<dbReference type="Gene3D" id="3.30.160.540">
    <property type="match status" value="1"/>
</dbReference>
<evidence type="ECO:0000313" key="10">
    <source>
        <dbReference type="Proteomes" id="UP000307756"/>
    </source>
</evidence>
<feature type="domain" description="Septum site-determining protein MinC N-terminal" evidence="8">
    <location>
        <begin position="7"/>
        <end position="84"/>
    </location>
</feature>
<dbReference type="OrthoDB" id="9790810at2"/>
<sequence>MKKTQNVLIKGTKDGLTLHLDDQCSYEKLKMELNEKLTENQRVNEDHPLISVSVKIGNRFLTDVQQEEIKTIIRQKKNLVVGSIDSNVIAKSDAEQMMRENEIVSVARIIRSGQVLEVPGDLLLIGDVNPGGKVVAGGNIFIMGALKGIAHAGANGNSNAVISASLMMPTQLRINDAISRSPDITGDEEKREMECAYIDHTDQIIIDRLQALMHLRPNLTRLEGGF</sequence>
<dbReference type="GO" id="GO:0000917">
    <property type="term" value="P:division septum assembly"/>
    <property type="evidence" value="ECO:0007669"/>
    <property type="project" value="UniProtKB-KW"/>
</dbReference>
<dbReference type="PANTHER" id="PTHR34108:SF1">
    <property type="entry name" value="SEPTUM SITE-DETERMINING PROTEIN MINC"/>
    <property type="match status" value="1"/>
</dbReference>
<comment type="subunit">
    <text evidence="5 6">Interacts with MinD and FtsZ.</text>
</comment>
<dbReference type="Gene3D" id="2.160.20.70">
    <property type="match status" value="1"/>
</dbReference>
<dbReference type="SUPFAM" id="SSF63848">
    <property type="entry name" value="Cell-division inhibitor MinC, C-terminal domain"/>
    <property type="match status" value="1"/>
</dbReference>
<reference evidence="9 10" key="1">
    <citation type="journal article" date="2011" name="J. Microbiol.">
        <title>Bacillus kyonggiensis sp. nov., isolated from soil of a lettuce field.</title>
        <authorList>
            <person name="Dong K."/>
            <person name="Lee S."/>
        </authorList>
    </citation>
    <scope>NUCLEOTIDE SEQUENCE [LARGE SCALE GENOMIC DNA]</scope>
    <source>
        <strain evidence="9 10">NB22</strain>
    </source>
</reference>
<proteinExistence type="inferred from homology"/>
<organism evidence="9 10">
    <name type="scientific">Robertmurraya kyonggiensis</name>
    <dbReference type="NCBI Taxonomy" id="1037680"/>
    <lineage>
        <taxon>Bacteria</taxon>
        <taxon>Bacillati</taxon>
        <taxon>Bacillota</taxon>
        <taxon>Bacilli</taxon>
        <taxon>Bacillales</taxon>
        <taxon>Bacillaceae</taxon>
        <taxon>Robertmurraya</taxon>
    </lineage>
</organism>
<dbReference type="PANTHER" id="PTHR34108">
    <property type="entry name" value="SEPTUM SITE-DETERMINING PROTEIN MINC"/>
    <property type="match status" value="1"/>
</dbReference>
<evidence type="ECO:0000256" key="1">
    <source>
        <dbReference type="ARBA" id="ARBA00006291"/>
    </source>
</evidence>
<evidence type="ECO:0000259" key="7">
    <source>
        <dbReference type="Pfam" id="PF03775"/>
    </source>
</evidence>
<dbReference type="InterPro" id="IPR036145">
    <property type="entry name" value="MinC_C_sf"/>
</dbReference>
<dbReference type="InterPro" id="IPR055219">
    <property type="entry name" value="MinC_N_1"/>
</dbReference>
<dbReference type="Proteomes" id="UP000307756">
    <property type="component" value="Unassembled WGS sequence"/>
</dbReference>
<dbReference type="InterPro" id="IPR005526">
    <property type="entry name" value="Septum_form_inhib_MinC_C"/>
</dbReference>
<keyword evidence="4 6" id="KW-0131">Cell cycle</keyword>
<keyword evidence="3 6" id="KW-0717">Septation</keyword>
<protein>
    <recommendedName>
        <fullName evidence="6">Probable septum site-determining protein MinC</fullName>
    </recommendedName>
</protein>
<dbReference type="AlphaFoldDB" id="A0A4U1DBR4"/>
<evidence type="ECO:0000259" key="8">
    <source>
        <dbReference type="Pfam" id="PF22642"/>
    </source>
</evidence>
<keyword evidence="10" id="KW-1185">Reference proteome</keyword>
<name>A0A4U1DBR4_9BACI</name>
<evidence type="ECO:0000256" key="6">
    <source>
        <dbReference type="HAMAP-Rule" id="MF_00267"/>
    </source>
</evidence>
<dbReference type="GO" id="GO:0000902">
    <property type="term" value="P:cell morphogenesis"/>
    <property type="evidence" value="ECO:0007669"/>
    <property type="project" value="InterPro"/>
</dbReference>
<dbReference type="Pfam" id="PF22642">
    <property type="entry name" value="MinC_N_1"/>
    <property type="match status" value="1"/>
</dbReference>
<evidence type="ECO:0000256" key="2">
    <source>
        <dbReference type="ARBA" id="ARBA00022618"/>
    </source>
</evidence>
<evidence type="ECO:0000256" key="3">
    <source>
        <dbReference type="ARBA" id="ARBA00023210"/>
    </source>
</evidence>
<comment type="function">
    <text evidence="6">Cell division inhibitor that blocks the formation of polar Z ring septums. Rapidly oscillates between the poles of the cell to destabilize FtsZ filaments that have formed before they mature into polar Z rings. Prevents FtsZ polymerization.</text>
</comment>
<dbReference type="Pfam" id="PF03775">
    <property type="entry name" value="MinC_C"/>
    <property type="match status" value="1"/>
</dbReference>
<evidence type="ECO:0000256" key="5">
    <source>
        <dbReference type="ARBA" id="ARBA00046874"/>
    </source>
</evidence>
<comment type="similarity">
    <text evidence="1 6">Belongs to the MinC family.</text>
</comment>